<dbReference type="InterPro" id="IPR035328">
    <property type="entry name" value="DUF3048_C"/>
</dbReference>
<dbReference type="InterPro" id="IPR021416">
    <property type="entry name" value="DUF3048_N"/>
</dbReference>
<keyword evidence="1" id="KW-0812">Transmembrane</keyword>
<feature type="transmembrane region" description="Helical" evidence="1">
    <location>
        <begin position="7"/>
        <end position="27"/>
    </location>
</feature>
<keyword evidence="1" id="KW-0472">Membrane</keyword>
<gene>
    <name evidence="4" type="ORF">COV55_04975</name>
</gene>
<evidence type="ECO:0000259" key="3">
    <source>
        <dbReference type="Pfam" id="PF17479"/>
    </source>
</evidence>
<dbReference type="Pfam" id="PF11258">
    <property type="entry name" value="DUF3048"/>
    <property type="match status" value="1"/>
</dbReference>
<feature type="domain" description="DUF3048" evidence="3">
    <location>
        <begin position="220"/>
        <end position="325"/>
    </location>
</feature>
<feature type="domain" description="DUF3048" evidence="2">
    <location>
        <begin position="61"/>
        <end position="186"/>
    </location>
</feature>
<comment type="caution">
    <text evidence="4">The sequence shown here is derived from an EMBL/GenBank/DDBJ whole genome shotgun (WGS) entry which is preliminary data.</text>
</comment>
<organism evidence="4 5">
    <name type="scientific">Candidatus Komeilibacteria bacterium CG11_big_fil_rev_8_21_14_0_20_36_20</name>
    <dbReference type="NCBI Taxonomy" id="1974477"/>
    <lineage>
        <taxon>Bacteria</taxon>
        <taxon>Candidatus Komeiliibacteriota</taxon>
    </lineage>
</organism>
<evidence type="ECO:0000313" key="5">
    <source>
        <dbReference type="Proteomes" id="UP000230564"/>
    </source>
</evidence>
<accession>A0A2H0NAY6</accession>
<dbReference type="InterPro" id="IPR023158">
    <property type="entry name" value="YerB-like_sf"/>
</dbReference>
<dbReference type="SUPFAM" id="SSF159774">
    <property type="entry name" value="YerB-like"/>
    <property type="match status" value="1"/>
</dbReference>
<evidence type="ECO:0008006" key="6">
    <source>
        <dbReference type="Google" id="ProtNLM"/>
    </source>
</evidence>
<dbReference type="Proteomes" id="UP000230564">
    <property type="component" value="Unassembled WGS sequence"/>
</dbReference>
<proteinExistence type="predicted"/>
<protein>
    <recommendedName>
        <fullName evidence="6">DUF3048 domain-containing protein</fullName>
    </recommendedName>
</protein>
<dbReference type="EMBL" id="PCWQ01000023">
    <property type="protein sequence ID" value="PIR06053.1"/>
    <property type="molecule type" value="Genomic_DNA"/>
</dbReference>
<evidence type="ECO:0000313" key="4">
    <source>
        <dbReference type="EMBL" id="PIR06053.1"/>
    </source>
</evidence>
<evidence type="ECO:0000256" key="1">
    <source>
        <dbReference type="SAM" id="Phobius"/>
    </source>
</evidence>
<dbReference type="Pfam" id="PF17479">
    <property type="entry name" value="DUF3048_C"/>
    <property type="match status" value="1"/>
</dbReference>
<evidence type="ECO:0000259" key="2">
    <source>
        <dbReference type="Pfam" id="PF11258"/>
    </source>
</evidence>
<reference evidence="4 5" key="1">
    <citation type="submission" date="2017-09" db="EMBL/GenBank/DDBJ databases">
        <title>Depth-based differentiation of microbial function through sediment-hosted aquifers and enrichment of novel symbionts in the deep terrestrial subsurface.</title>
        <authorList>
            <person name="Probst A.J."/>
            <person name="Ladd B."/>
            <person name="Jarett J.K."/>
            <person name="Geller-Mcgrath D.E."/>
            <person name="Sieber C.M."/>
            <person name="Emerson J.B."/>
            <person name="Anantharaman K."/>
            <person name="Thomas B.C."/>
            <person name="Malmstrom R."/>
            <person name="Stieglmeier M."/>
            <person name="Klingl A."/>
            <person name="Woyke T."/>
            <person name="Ryan C.M."/>
            <person name="Banfield J.F."/>
        </authorList>
    </citation>
    <scope>NUCLEOTIDE SEQUENCE [LARGE SCALE GENOMIC DNA]</scope>
    <source>
        <strain evidence="4">CG11_big_fil_rev_8_21_14_0_20_36_20</strain>
    </source>
</reference>
<name>A0A2H0NAY6_9BACT</name>
<dbReference type="Gene3D" id="3.50.90.10">
    <property type="entry name" value="YerB-like"/>
    <property type="match status" value="1"/>
</dbReference>
<keyword evidence="1" id="KW-1133">Transmembrane helix</keyword>
<sequence>MTHKVKIYLGIAAIIVAVILLLIGSLGSSKNSSEIIEGELKTEEGVLRHPLNGTVITEDDFDFFPIAIAIDNAYTVRPQSGLKQADIIYEALVESNITRLLAIFDSEDSINEIGPVRSARNYFMDWAEEYGGLYMHVGGSPQALAIINDYNFTNVDQIGAGEIYFWRDSDLPMPHNVFTSSANWLRAGELKEVADINRQLIWNFVKPAETDQTPPDFGLDFKDSGYRVEWQYSQALDAYKRCQGEEKFLYNTGEQVTAENVIVQVVESELIDSEHRQMETKENGPVFIFNSLGRQEGQWKFIDGRTRFFDADNQELKLVPGQTWVEIIDDVDKLTFEFKE</sequence>
<dbReference type="AlphaFoldDB" id="A0A2H0NAY6"/>